<evidence type="ECO:0000313" key="10">
    <source>
        <dbReference type="EMBL" id="KAH0628504.1"/>
    </source>
</evidence>
<keyword evidence="8" id="KW-0732">Signal</keyword>
<comment type="caution">
    <text evidence="10">The sequence shown here is derived from an EMBL/GenBank/DDBJ whole genome shotgun (WGS) entry which is preliminary data.</text>
</comment>
<dbReference type="Pfam" id="PF02037">
    <property type="entry name" value="SAP"/>
    <property type="match status" value="1"/>
</dbReference>
<keyword evidence="5" id="KW-0269">Exonuclease</keyword>
<dbReference type="SMART" id="SM00479">
    <property type="entry name" value="EXOIII"/>
    <property type="match status" value="1"/>
</dbReference>
<feature type="domain" description="SAP" evidence="9">
    <location>
        <begin position="126"/>
        <end position="160"/>
    </location>
</feature>
<dbReference type="Proteomes" id="UP000826234">
    <property type="component" value="Unassembled WGS sequence"/>
</dbReference>
<dbReference type="InterPro" id="IPR036361">
    <property type="entry name" value="SAP_dom_sf"/>
</dbReference>
<comment type="subcellular location">
    <subcellularLocation>
        <location evidence="1">Cytoplasm</location>
    </subcellularLocation>
</comment>
<dbReference type="InterPro" id="IPR003034">
    <property type="entry name" value="SAP_dom"/>
</dbReference>
<dbReference type="Gene3D" id="3.30.420.10">
    <property type="entry name" value="Ribonuclease H-like superfamily/Ribonuclease H"/>
    <property type="match status" value="1"/>
</dbReference>
<dbReference type="InterPro" id="IPR013520">
    <property type="entry name" value="Ribonucl_H"/>
</dbReference>
<dbReference type="Pfam" id="PF00929">
    <property type="entry name" value="RNase_T"/>
    <property type="match status" value="1"/>
</dbReference>
<proteinExistence type="predicted"/>
<sequence>MRVLFLLSAPQSWGAFPSLAPPLAVVLTVEGAGPGLNRRLAPLSAVSVWKPRMEEHKENVPRRSEFPSGAKESGTEAGSGAAPSFCKNKQRCRLDCQEDNKKKPMSNSSDFSDPVYKEISLTNGFINRMSRPELRAKLAECKLDTRGEKDVLKKRLKNYYKKEKLMQKQSVNAENYYDYICVIDFEATCEEGNQLEFTHEIIEFPIVLLNTKTLEIEDTFQQYVKPEINPQLSDFCINLTGISQDLVDQADEFPKVLRSAIDWMKQKELGSRYSYAILTDGSWDMSKFLNIQCRVNRLRYPTFAKKWINIRKSYGNFYKIPRNQTKLSTMLEKLGMDYDGRPHSGLDDSKNIARIAIRMLQDGCELRVNEKLHDGQLMTVPSSVPVGGAPVPQMPRFR</sequence>
<dbReference type="PANTHER" id="PTHR23044">
    <property type="entry name" value="3'-5' EXONUCLEASE ERI1-RELATED"/>
    <property type="match status" value="1"/>
</dbReference>
<gene>
    <name evidence="10" type="ORF">JD844_009787</name>
</gene>
<keyword evidence="6" id="KW-0943">RNA-mediated gene silencing</keyword>
<evidence type="ECO:0000256" key="8">
    <source>
        <dbReference type="SAM" id="SignalP"/>
    </source>
</evidence>
<organism evidence="10 11">
    <name type="scientific">Phrynosoma platyrhinos</name>
    <name type="common">Desert horned lizard</name>
    <dbReference type="NCBI Taxonomy" id="52577"/>
    <lineage>
        <taxon>Eukaryota</taxon>
        <taxon>Metazoa</taxon>
        <taxon>Chordata</taxon>
        <taxon>Craniata</taxon>
        <taxon>Vertebrata</taxon>
        <taxon>Euteleostomi</taxon>
        <taxon>Lepidosauria</taxon>
        <taxon>Squamata</taxon>
        <taxon>Bifurcata</taxon>
        <taxon>Unidentata</taxon>
        <taxon>Episquamata</taxon>
        <taxon>Toxicofera</taxon>
        <taxon>Iguania</taxon>
        <taxon>Phrynosomatidae</taxon>
        <taxon>Phrynosomatinae</taxon>
        <taxon>Phrynosoma</taxon>
    </lineage>
</organism>
<dbReference type="Gene3D" id="1.10.720.30">
    <property type="entry name" value="SAP domain"/>
    <property type="match status" value="1"/>
</dbReference>
<dbReference type="SUPFAM" id="SSF68906">
    <property type="entry name" value="SAP domain"/>
    <property type="match status" value="1"/>
</dbReference>
<dbReference type="SMART" id="SM00513">
    <property type="entry name" value="SAP"/>
    <property type="match status" value="1"/>
</dbReference>
<feature type="compositionally biased region" description="Basic and acidic residues" evidence="7">
    <location>
        <begin position="53"/>
        <end position="65"/>
    </location>
</feature>
<dbReference type="InterPro" id="IPR012337">
    <property type="entry name" value="RNaseH-like_sf"/>
</dbReference>
<evidence type="ECO:0000313" key="11">
    <source>
        <dbReference type="Proteomes" id="UP000826234"/>
    </source>
</evidence>
<name>A0ABQ7TG72_PHRPL</name>
<evidence type="ECO:0000256" key="6">
    <source>
        <dbReference type="ARBA" id="ARBA00023158"/>
    </source>
</evidence>
<evidence type="ECO:0000256" key="2">
    <source>
        <dbReference type="ARBA" id="ARBA00022490"/>
    </source>
</evidence>
<dbReference type="SUPFAM" id="SSF53098">
    <property type="entry name" value="Ribonuclease H-like"/>
    <property type="match status" value="1"/>
</dbReference>
<keyword evidence="4" id="KW-0378">Hydrolase</keyword>
<dbReference type="InterPro" id="IPR036397">
    <property type="entry name" value="RNaseH_sf"/>
</dbReference>
<accession>A0ABQ7TG72</accession>
<evidence type="ECO:0000256" key="5">
    <source>
        <dbReference type="ARBA" id="ARBA00022839"/>
    </source>
</evidence>
<keyword evidence="2" id="KW-0963">Cytoplasm</keyword>
<reference evidence="10 11" key="1">
    <citation type="journal article" date="2022" name="Gigascience">
        <title>A chromosome-level genome assembly and annotation of the desert horned lizard, Phrynosoma platyrhinos, provides insight into chromosomal rearrangements among reptiles.</title>
        <authorList>
            <person name="Koochekian N."/>
            <person name="Ascanio A."/>
            <person name="Farleigh K."/>
            <person name="Card D.C."/>
            <person name="Schield D.R."/>
            <person name="Castoe T.A."/>
            <person name="Jezkova T."/>
        </authorList>
    </citation>
    <scope>NUCLEOTIDE SEQUENCE [LARGE SCALE GENOMIC DNA]</scope>
    <source>
        <strain evidence="10">NK-2021</strain>
    </source>
</reference>
<dbReference type="CDD" id="cd06133">
    <property type="entry name" value="ERI-1_3'hExo_like"/>
    <property type="match status" value="1"/>
</dbReference>
<feature type="signal peptide" evidence="8">
    <location>
        <begin position="1"/>
        <end position="15"/>
    </location>
</feature>
<evidence type="ECO:0000256" key="4">
    <source>
        <dbReference type="ARBA" id="ARBA00022801"/>
    </source>
</evidence>
<feature type="region of interest" description="Disordered" evidence="7">
    <location>
        <begin position="53"/>
        <end position="84"/>
    </location>
</feature>
<evidence type="ECO:0000256" key="3">
    <source>
        <dbReference type="ARBA" id="ARBA00022722"/>
    </source>
</evidence>
<dbReference type="EMBL" id="JAIPUX010000439">
    <property type="protein sequence ID" value="KAH0628504.1"/>
    <property type="molecule type" value="Genomic_DNA"/>
</dbReference>
<evidence type="ECO:0000259" key="9">
    <source>
        <dbReference type="PROSITE" id="PS50800"/>
    </source>
</evidence>
<dbReference type="InterPro" id="IPR051274">
    <property type="entry name" value="3-5_Exoribonuclease"/>
</dbReference>
<dbReference type="PROSITE" id="PS50800">
    <property type="entry name" value="SAP"/>
    <property type="match status" value="1"/>
</dbReference>
<evidence type="ECO:0000256" key="7">
    <source>
        <dbReference type="SAM" id="MobiDB-lite"/>
    </source>
</evidence>
<evidence type="ECO:0000256" key="1">
    <source>
        <dbReference type="ARBA" id="ARBA00004496"/>
    </source>
</evidence>
<dbReference type="InterPro" id="IPR047201">
    <property type="entry name" value="ERI-1_3'hExo-like"/>
</dbReference>
<keyword evidence="11" id="KW-1185">Reference proteome</keyword>
<dbReference type="PANTHER" id="PTHR23044:SF61">
    <property type="entry name" value="3'-5' EXORIBONUCLEASE 1-RELATED"/>
    <property type="match status" value="1"/>
</dbReference>
<keyword evidence="3" id="KW-0540">Nuclease</keyword>
<feature type="chain" id="PRO_5047480656" description="SAP domain-containing protein" evidence="8">
    <location>
        <begin position="16"/>
        <end position="398"/>
    </location>
</feature>
<protein>
    <recommendedName>
        <fullName evidence="9">SAP domain-containing protein</fullName>
    </recommendedName>
</protein>